<keyword evidence="17" id="KW-1185">Reference proteome</keyword>
<evidence type="ECO:0000256" key="4">
    <source>
        <dbReference type="ARBA" id="ARBA00022448"/>
    </source>
</evidence>
<comment type="caution">
    <text evidence="16">The sequence shown here is derived from an EMBL/GenBank/DDBJ whole genome shotgun (WGS) entry which is preliminary data.</text>
</comment>
<dbReference type="PANTHER" id="PTHR30469">
    <property type="entry name" value="MULTIDRUG RESISTANCE PROTEIN MDTA"/>
    <property type="match status" value="1"/>
</dbReference>
<evidence type="ECO:0000256" key="6">
    <source>
        <dbReference type="ARBA" id="ARBA00022519"/>
    </source>
</evidence>
<dbReference type="Pfam" id="PF25967">
    <property type="entry name" value="RND-MFP_C"/>
    <property type="match status" value="1"/>
</dbReference>
<evidence type="ECO:0000256" key="7">
    <source>
        <dbReference type="ARBA" id="ARBA00023054"/>
    </source>
</evidence>
<feature type="domain" description="Multidrug resistance protein MdtA-like C-terminal permuted SH3" evidence="15">
    <location>
        <begin position="346"/>
        <end position="407"/>
    </location>
</feature>
<dbReference type="SUPFAM" id="SSF111369">
    <property type="entry name" value="HlyD-like secretion proteins"/>
    <property type="match status" value="1"/>
</dbReference>
<keyword evidence="6" id="KW-0997">Cell inner membrane</keyword>
<dbReference type="Gene3D" id="1.10.287.470">
    <property type="entry name" value="Helix hairpin bin"/>
    <property type="match status" value="1"/>
</dbReference>
<keyword evidence="11" id="KW-1133">Transmembrane helix</keyword>
<feature type="compositionally biased region" description="Polar residues" evidence="10">
    <location>
        <begin position="437"/>
        <end position="452"/>
    </location>
</feature>
<evidence type="ECO:0000256" key="1">
    <source>
        <dbReference type="ARBA" id="ARBA00004533"/>
    </source>
</evidence>
<dbReference type="Pfam" id="PF25917">
    <property type="entry name" value="BSH_RND"/>
    <property type="match status" value="1"/>
</dbReference>
<feature type="domain" description="Multidrug resistance protein MdtA-like alpha-helical hairpin" evidence="12">
    <location>
        <begin position="153"/>
        <end position="222"/>
    </location>
</feature>
<evidence type="ECO:0000259" key="12">
    <source>
        <dbReference type="Pfam" id="PF25876"/>
    </source>
</evidence>
<gene>
    <name evidence="16" type="ORF">JQX08_14585</name>
</gene>
<comment type="similarity">
    <text evidence="3">Belongs to the membrane fusion protein (MFP) (TC 8.A.1) family.</text>
</comment>
<keyword evidence="11" id="KW-0812">Transmembrane</keyword>
<keyword evidence="7 9" id="KW-0175">Coiled coil</keyword>
<feature type="compositionally biased region" description="Gly residues" evidence="10">
    <location>
        <begin position="62"/>
        <end position="81"/>
    </location>
</feature>
<evidence type="ECO:0000313" key="16">
    <source>
        <dbReference type="EMBL" id="MBM7061935.1"/>
    </source>
</evidence>
<feature type="domain" description="Multidrug resistance protein MdtA-like beta-barrel" evidence="14">
    <location>
        <begin position="259"/>
        <end position="341"/>
    </location>
</feature>
<evidence type="ECO:0000256" key="9">
    <source>
        <dbReference type="SAM" id="Coils"/>
    </source>
</evidence>
<protein>
    <submittedName>
        <fullName evidence="16">MdtA/MuxA family multidrug efflux RND transporter periplasmic adaptor subunit</fullName>
    </submittedName>
</protein>
<dbReference type="NCBIfam" id="TIGR01730">
    <property type="entry name" value="RND_mfp"/>
    <property type="match status" value="1"/>
</dbReference>
<dbReference type="Gene3D" id="2.40.420.20">
    <property type="match status" value="1"/>
</dbReference>
<dbReference type="Pfam" id="PF25944">
    <property type="entry name" value="Beta-barrel_RND"/>
    <property type="match status" value="1"/>
</dbReference>
<keyword evidence="5" id="KW-1003">Cell membrane</keyword>
<keyword evidence="8 11" id="KW-0472">Membrane</keyword>
<evidence type="ECO:0000256" key="5">
    <source>
        <dbReference type="ARBA" id="ARBA00022475"/>
    </source>
</evidence>
<sequence length="452" mass="47614">MADRSLNSAGSRSPRFWLLLGAGALAVALLAWWQWPASKSAEGPGATAEQGAQPQPGRRRGGGAPGLAPGPGGGGGFGGGFMGGPTPVRVAAARQGEFSVYYKALGTVTATNTVNVRGRVNGQLIKLPFEEGQTVKAGAVLAVIDPRPYQVALLQAEGTLAQNQAQLRNAELDLKRYQGLYAEDSIAKQTLDTQAALVSQYRGTLKSNEASVAEARLNLDFTQVKAPISGRLGLRQVDIGNLITSSDATPLVVITQTQPISVAFTLPERDLPAVVERYRDGQALEVEAWDRGDTKPLASGVLQSLDNQIDTTTGTLKLKARFANEKETLFPNQFVNVRLRAQTLKDAVLLPSAAVQQGTDGAFVYVLDGDKKVRIRALKLGPSDANETVITSGLKAGERVVLEGTDRLRDGSEVEVVHDSDAVPASPSEQLKGGGDQSNAASTPASRTKTGV</sequence>
<feature type="domain" description="Multidrug resistance protein MdtA-like barrel-sandwich hybrid" evidence="13">
    <location>
        <begin position="112"/>
        <end position="255"/>
    </location>
</feature>
<proteinExistence type="inferred from homology"/>
<name>A0ABS2IGQ2_9GAMM</name>
<evidence type="ECO:0000256" key="11">
    <source>
        <dbReference type="SAM" id="Phobius"/>
    </source>
</evidence>
<feature type="coiled-coil region" evidence="9">
    <location>
        <begin position="153"/>
        <end position="180"/>
    </location>
</feature>
<feature type="region of interest" description="Disordered" evidence="10">
    <location>
        <begin position="411"/>
        <end position="452"/>
    </location>
</feature>
<dbReference type="NCBIfam" id="NF008589">
    <property type="entry name" value="PRK11556.1"/>
    <property type="match status" value="1"/>
</dbReference>
<dbReference type="Gene3D" id="2.40.50.100">
    <property type="match status" value="1"/>
</dbReference>
<feature type="transmembrane region" description="Helical" evidence="11">
    <location>
        <begin position="16"/>
        <end position="35"/>
    </location>
</feature>
<organism evidence="16 17">
    <name type="scientific">Zestomonas insulae</name>
    <dbReference type="NCBI Taxonomy" id="2809017"/>
    <lineage>
        <taxon>Bacteria</taxon>
        <taxon>Pseudomonadati</taxon>
        <taxon>Pseudomonadota</taxon>
        <taxon>Gammaproteobacteria</taxon>
        <taxon>Pseudomonadales</taxon>
        <taxon>Pseudomonadaceae</taxon>
        <taxon>Zestomonas</taxon>
    </lineage>
</organism>
<dbReference type="InterPro" id="IPR058625">
    <property type="entry name" value="MdtA-like_BSH"/>
</dbReference>
<dbReference type="PANTHER" id="PTHR30469:SF12">
    <property type="entry name" value="MULTIDRUG RESISTANCE PROTEIN MDTA"/>
    <property type="match status" value="1"/>
</dbReference>
<dbReference type="EMBL" id="JAFEUP010000004">
    <property type="protein sequence ID" value="MBM7061935.1"/>
    <property type="molecule type" value="Genomic_DNA"/>
</dbReference>
<evidence type="ECO:0000259" key="14">
    <source>
        <dbReference type="Pfam" id="PF25944"/>
    </source>
</evidence>
<evidence type="ECO:0000259" key="13">
    <source>
        <dbReference type="Pfam" id="PF25917"/>
    </source>
</evidence>
<dbReference type="InterPro" id="IPR058626">
    <property type="entry name" value="MdtA-like_b-barrel"/>
</dbReference>
<dbReference type="RefSeq" id="WP_205349125.1">
    <property type="nucleotide sequence ID" value="NZ_JAFEUP010000004.1"/>
</dbReference>
<reference evidence="16 17" key="1">
    <citation type="submission" date="2021-02" db="EMBL/GenBank/DDBJ databases">
        <authorList>
            <person name="Lee D.-H."/>
        </authorList>
    </citation>
    <scope>NUCLEOTIDE SEQUENCE [LARGE SCALE GENOMIC DNA]</scope>
    <source>
        <strain evidence="16 17">UL073</strain>
    </source>
</reference>
<dbReference type="Proteomes" id="UP000717995">
    <property type="component" value="Unassembled WGS sequence"/>
</dbReference>
<dbReference type="InterPro" id="IPR058624">
    <property type="entry name" value="MdtA-like_HH"/>
</dbReference>
<evidence type="ECO:0000256" key="3">
    <source>
        <dbReference type="ARBA" id="ARBA00009477"/>
    </source>
</evidence>
<dbReference type="InterPro" id="IPR058627">
    <property type="entry name" value="MdtA-like_C"/>
</dbReference>
<dbReference type="Pfam" id="PF25876">
    <property type="entry name" value="HH_MFP_RND"/>
    <property type="match status" value="1"/>
</dbReference>
<evidence type="ECO:0000313" key="17">
    <source>
        <dbReference type="Proteomes" id="UP000717995"/>
    </source>
</evidence>
<accession>A0ABS2IGQ2</accession>
<feature type="compositionally biased region" description="Basic and acidic residues" evidence="10">
    <location>
        <begin position="411"/>
        <end position="421"/>
    </location>
</feature>
<evidence type="ECO:0000256" key="10">
    <source>
        <dbReference type="SAM" id="MobiDB-lite"/>
    </source>
</evidence>
<evidence type="ECO:0000256" key="8">
    <source>
        <dbReference type="ARBA" id="ARBA00023136"/>
    </source>
</evidence>
<dbReference type="Gene3D" id="2.40.30.170">
    <property type="match status" value="1"/>
</dbReference>
<comment type="subcellular location">
    <subcellularLocation>
        <location evidence="1">Cell inner membrane</location>
    </subcellularLocation>
    <subcellularLocation>
        <location evidence="2">Membrane</location>
        <topology evidence="2">Lipid-anchor</topology>
    </subcellularLocation>
</comment>
<dbReference type="InterPro" id="IPR006143">
    <property type="entry name" value="RND_pump_MFP"/>
</dbReference>
<keyword evidence="4" id="KW-0813">Transport</keyword>
<evidence type="ECO:0000259" key="15">
    <source>
        <dbReference type="Pfam" id="PF25967"/>
    </source>
</evidence>
<evidence type="ECO:0000256" key="2">
    <source>
        <dbReference type="ARBA" id="ARBA00004635"/>
    </source>
</evidence>
<feature type="region of interest" description="Disordered" evidence="10">
    <location>
        <begin position="40"/>
        <end position="81"/>
    </location>
</feature>